<proteinExistence type="predicted"/>
<accession>A0ACC0CLF9</accession>
<dbReference type="Proteomes" id="UP001497680">
    <property type="component" value="Unassembled WGS sequence"/>
</dbReference>
<gene>
    <name evidence="1" type="ORF">F4821DRAFT_32109</name>
</gene>
<comment type="caution">
    <text evidence="1">The sequence shown here is derived from an EMBL/GenBank/DDBJ whole genome shotgun (WGS) entry which is preliminary data.</text>
</comment>
<organism evidence="1 2">
    <name type="scientific">Hypoxylon rubiginosum</name>
    <dbReference type="NCBI Taxonomy" id="110542"/>
    <lineage>
        <taxon>Eukaryota</taxon>
        <taxon>Fungi</taxon>
        <taxon>Dikarya</taxon>
        <taxon>Ascomycota</taxon>
        <taxon>Pezizomycotina</taxon>
        <taxon>Sordariomycetes</taxon>
        <taxon>Xylariomycetidae</taxon>
        <taxon>Xylariales</taxon>
        <taxon>Hypoxylaceae</taxon>
        <taxon>Hypoxylon</taxon>
    </lineage>
</organism>
<sequence length="120" mass="13236">MQRVSTRIFSEWSPYARGDVGRMEGKAFGKDMAKSWKRCSSLSVFKTGFSLSSLRITDKKHSPEAYCVGTIFSAPFHTASSGESLNVVYDDPAVTASPYGSISSKFRKQVVTAYSCYALH</sequence>
<reference evidence="1 2" key="1">
    <citation type="journal article" date="2022" name="New Phytol.">
        <title>Ecological generalism drives hyperdiversity of secondary metabolite gene clusters in xylarialean endophytes.</title>
        <authorList>
            <person name="Franco M.E.E."/>
            <person name="Wisecaver J.H."/>
            <person name="Arnold A.E."/>
            <person name="Ju Y.M."/>
            <person name="Slot J.C."/>
            <person name="Ahrendt S."/>
            <person name="Moore L.P."/>
            <person name="Eastman K.E."/>
            <person name="Scott K."/>
            <person name="Konkel Z."/>
            <person name="Mondo S.J."/>
            <person name="Kuo A."/>
            <person name="Hayes R.D."/>
            <person name="Haridas S."/>
            <person name="Andreopoulos B."/>
            <person name="Riley R."/>
            <person name="LaButti K."/>
            <person name="Pangilinan J."/>
            <person name="Lipzen A."/>
            <person name="Amirebrahimi M."/>
            <person name="Yan J."/>
            <person name="Adam C."/>
            <person name="Keymanesh K."/>
            <person name="Ng V."/>
            <person name="Louie K."/>
            <person name="Northen T."/>
            <person name="Drula E."/>
            <person name="Henrissat B."/>
            <person name="Hsieh H.M."/>
            <person name="Youens-Clark K."/>
            <person name="Lutzoni F."/>
            <person name="Miadlikowska J."/>
            <person name="Eastwood D.C."/>
            <person name="Hamelin R.C."/>
            <person name="Grigoriev I.V."/>
            <person name="U'Ren J.M."/>
        </authorList>
    </citation>
    <scope>NUCLEOTIDE SEQUENCE [LARGE SCALE GENOMIC DNA]</scope>
    <source>
        <strain evidence="1 2">ER1909</strain>
    </source>
</reference>
<evidence type="ECO:0000313" key="1">
    <source>
        <dbReference type="EMBL" id="KAI6081298.1"/>
    </source>
</evidence>
<dbReference type="EMBL" id="MU394400">
    <property type="protein sequence ID" value="KAI6081298.1"/>
    <property type="molecule type" value="Genomic_DNA"/>
</dbReference>
<name>A0ACC0CLF9_9PEZI</name>
<evidence type="ECO:0000313" key="2">
    <source>
        <dbReference type="Proteomes" id="UP001497680"/>
    </source>
</evidence>
<protein>
    <submittedName>
        <fullName evidence="1">Uncharacterized protein</fullName>
    </submittedName>
</protein>
<keyword evidence="2" id="KW-1185">Reference proteome</keyword>